<dbReference type="EMBL" id="HBHY01010503">
    <property type="protein sequence ID" value="CAE0138207.1"/>
    <property type="molecule type" value="Transcribed_RNA"/>
</dbReference>
<feature type="compositionally biased region" description="Low complexity" evidence="4">
    <location>
        <begin position="43"/>
        <end position="53"/>
    </location>
</feature>
<dbReference type="Gene3D" id="1.20.940.10">
    <property type="entry name" value="Functional domain of the splicing factor Prp18"/>
    <property type="match status" value="1"/>
</dbReference>
<evidence type="ECO:0000256" key="4">
    <source>
        <dbReference type="SAM" id="MobiDB-lite"/>
    </source>
</evidence>
<feature type="compositionally biased region" description="Low complexity" evidence="4">
    <location>
        <begin position="1"/>
        <end position="17"/>
    </location>
</feature>
<dbReference type="GO" id="GO:0090110">
    <property type="term" value="P:COPII-coated vesicle cargo loading"/>
    <property type="evidence" value="ECO:0007669"/>
    <property type="project" value="TreeGrafter"/>
</dbReference>
<proteinExistence type="predicted"/>
<reference evidence="6" key="1">
    <citation type="submission" date="2021-01" db="EMBL/GenBank/DDBJ databases">
        <authorList>
            <person name="Corre E."/>
            <person name="Pelletier E."/>
            <person name="Niang G."/>
            <person name="Scheremetjew M."/>
            <person name="Finn R."/>
            <person name="Kale V."/>
            <person name="Holt S."/>
            <person name="Cochrane G."/>
            <person name="Meng A."/>
            <person name="Brown T."/>
            <person name="Cohen L."/>
        </authorList>
    </citation>
    <scope>NUCLEOTIDE SEQUENCE</scope>
    <source>
        <strain evidence="6">RCC927</strain>
    </source>
</reference>
<dbReference type="EMBL" id="HBHY01010492">
    <property type="protein sequence ID" value="CAE0138191.1"/>
    <property type="molecule type" value="Transcribed_RNA"/>
</dbReference>
<evidence type="ECO:0000256" key="3">
    <source>
        <dbReference type="ARBA" id="ARBA00022737"/>
    </source>
</evidence>
<dbReference type="GO" id="GO:0007029">
    <property type="term" value="P:endoplasmic reticulum organization"/>
    <property type="evidence" value="ECO:0007669"/>
    <property type="project" value="TreeGrafter"/>
</dbReference>
<dbReference type="PANTHER" id="PTHR13923:SF11">
    <property type="entry name" value="SECRETORY 31, ISOFORM D"/>
    <property type="match status" value="1"/>
</dbReference>
<evidence type="ECO:0000256" key="1">
    <source>
        <dbReference type="ARBA" id="ARBA00022448"/>
    </source>
</evidence>
<name>A0A7S3BKU8_9VIRI</name>
<protein>
    <recommendedName>
        <fullName evidence="7">SRA1/Sec31 domain-containing protein</fullName>
    </recommendedName>
</protein>
<feature type="compositionally biased region" description="Pro residues" evidence="4">
    <location>
        <begin position="127"/>
        <end position="138"/>
    </location>
</feature>
<accession>A0A7S3BKU8</accession>
<keyword evidence="1" id="KW-0813">Transport</keyword>
<dbReference type="PANTHER" id="PTHR13923">
    <property type="entry name" value="SEC31-RELATED PROTEIN"/>
    <property type="match status" value="1"/>
</dbReference>
<dbReference type="AlphaFoldDB" id="A0A7S3BKU8"/>
<feature type="region of interest" description="Disordered" evidence="4">
    <location>
        <begin position="1"/>
        <end position="53"/>
    </location>
</feature>
<gene>
    <name evidence="5" type="ORF">PSIN1315_LOCUS6784</name>
    <name evidence="6" type="ORF">PSIN1315_LOCUS6793</name>
</gene>
<feature type="compositionally biased region" description="Pro residues" evidence="4">
    <location>
        <begin position="76"/>
        <end position="94"/>
    </location>
</feature>
<dbReference type="InterPro" id="IPR040251">
    <property type="entry name" value="SEC31-like"/>
</dbReference>
<keyword evidence="3" id="KW-0677">Repeat</keyword>
<dbReference type="GO" id="GO:0070971">
    <property type="term" value="C:endoplasmic reticulum exit site"/>
    <property type="evidence" value="ECO:0007669"/>
    <property type="project" value="TreeGrafter"/>
</dbReference>
<keyword evidence="2" id="KW-0853">WD repeat</keyword>
<dbReference type="GO" id="GO:0005198">
    <property type="term" value="F:structural molecule activity"/>
    <property type="evidence" value="ECO:0007669"/>
    <property type="project" value="TreeGrafter"/>
</dbReference>
<feature type="region of interest" description="Disordered" evidence="4">
    <location>
        <begin position="72"/>
        <end position="160"/>
    </location>
</feature>
<sequence length="310" mass="31073">MQPQPQQQQQQQQQMPMSMETTVTAAPTAARSSPGVGVGAAGGPLAAPQPLFGAPLAPQSAVLAPAIAPAATPTLAPAPEPEPAAAPVAAPPVMLPEATQSRPPPPPVAMLSATPSVTPAPLSGGVGPPPVAATPPHPGLGTPATAGGSQAGSGRSLAEGSLQTTNAVRCSGGAWLAPKARERPPEAPLETVDMSAAGEAERAITRALAGALTAVYGAPDAAVPPTRRRERDTSSRKLGGLAFQLRWGLLSPAAVAELSRIGEELDAGRAHGSAATRAISTLTTTLWDESSFWLPALKRVIKAMPAAAVE</sequence>
<dbReference type="GO" id="GO:0030127">
    <property type="term" value="C:COPII vesicle coat"/>
    <property type="evidence" value="ECO:0007669"/>
    <property type="project" value="TreeGrafter"/>
</dbReference>
<evidence type="ECO:0000313" key="6">
    <source>
        <dbReference type="EMBL" id="CAE0138207.1"/>
    </source>
</evidence>
<evidence type="ECO:0000313" key="5">
    <source>
        <dbReference type="EMBL" id="CAE0138191.1"/>
    </source>
</evidence>
<organism evidence="6">
    <name type="scientific">Prasinoderma singulare</name>
    <dbReference type="NCBI Taxonomy" id="676789"/>
    <lineage>
        <taxon>Eukaryota</taxon>
        <taxon>Viridiplantae</taxon>
        <taxon>Prasinodermophyta</taxon>
        <taxon>Prasinodermophyceae</taxon>
        <taxon>Prasinodermales</taxon>
        <taxon>Prasinodermaceae</taxon>
        <taxon>Prasinoderma</taxon>
    </lineage>
</organism>
<evidence type="ECO:0000256" key="2">
    <source>
        <dbReference type="ARBA" id="ARBA00022574"/>
    </source>
</evidence>
<evidence type="ECO:0008006" key="7">
    <source>
        <dbReference type="Google" id="ProtNLM"/>
    </source>
</evidence>